<evidence type="ECO:0000256" key="3">
    <source>
        <dbReference type="ARBA" id="ARBA00013194"/>
    </source>
</evidence>
<dbReference type="InterPro" id="IPR050245">
    <property type="entry name" value="PrsA_foldase"/>
</dbReference>
<organism evidence="11 12">
    <name type="scientific">Bauldia litoralis</name>
    <dbReference type="NCBI Taxonomy" id="665467"/>
    <lineage>
        <taxon>Bacteria</taxon>
        <taxon>Pseudomonadati</taxon>
        <taxon>Pseudomonadota</taxon>
        <taxon>Alphaproteobacteria</taxon>
        <taxon>Hyphomicrobiales</taxon>
        <taxon>Kaistiaceae</taxon>
        <taxon>Bauldia</taxon>
    </lineage>
</organism>
<keyword evidence="5 8" id="KW-0697">Rotamase</keyword>
<dbReference type="OrthoDB" id="14196at2"/>
<evidence type="ECO:0000313" key="11">
    <source>
        <dbReference type="EMBL" id="SDB08923.1"/>
    </source>
</evidence>
<evidence type="ECO:0000256" key="9">
    <source>
        <dbReference type="SAM" id="SignalP"/>
    </source>
</evidence>
<protein>
    <recommendedName>
        <fullName evidence="4">Parvulin-like PPIase</fullName>
        <ecNumber evidence="3">5.2.1.8</ecNumber>
    </recommendedName>
    <alternativeName>
        <fullName evidence="6">Peptidyl-prolyl cis-trans isomerase plp</fullName>
    </alternativeName>
    <alternativeName>
        <fullName evidence="7">Rotamase plp</fullName>
    </alternativeName>
</protein>
<feature type="signal peptide" evidence="9">
    <location>
        <begin position="1"/>
        <end position="32"/>
    </location>
</feature>
<dbReference type="PROSITE" id="PS01096">
    <property type="entry name" value="PPIC_PPIASE_1"/>
    <property type="match status" value="1"/>
</dbReference>
<dbReference type="PROSITE" id="PS50198">
    <property type="entry name" value="PPIC_PPIASE_2"/>
    <property type="match status" value="1"/>
</dbReference>
<sequence>MTRLTRVSRRRRFPLGGLAIVATLALAGPAVAQEAPADMVVATLNGEPITAADLALAAAEFGDQLGQVAPERRDAALIDLVINIRLASKAAKDAGLESEPAVMRRLDLARDRTLYSEFLRTKFIAAVTDEAVKARFDEEIASFEPQEEVRARHILVKTEAEAKDIIAQLDKGADFAELATEASLDPGSGQSGGDLGFFKRGQMVKPFEEAAFDLKPGKYTKKPVQSDFGWHVILVEEKREEPPPTFESQAQRIQQDLIRATFDAEIETLREGATIELVTPDAPAPAPEAAN</sequence>
<dbReference type="RefSeq" id="WP_090874854.1">
    <property type="nucleotide sequence ID" value="NZ_FMXQ01000001.1"/>
</dbReference>
<name>A0A1G6ALC1_9HYPH</name>
<dbReference type="GO" id="GO:0003755">
    <property type="term" value="F:peptidyl-prolyl cis-trans isomerase activity"/>
    <property type="evidence" value="ECO:0007669"/>
    <property type="project" value="UniProtKB-KW"/>
</dbReference>
<evidence type="ECO:0000256" key="4">
    <source>
        <dbReference type="ARBA" id="ARBA00018370"/>
    </source>
</evidence>
<evidence type="ECO:0000256" key="5">
    <source>
        <dbReference type="ARBA" id="ARBA00023110"/>
    </source>
</evidence>
<feature type="chain" id="PRO_5011431901" description="Parvulin-like PPIase" evidence="9">
    <location>
        <begin position="33"/>
        <end position="291"/>
    </location>
</feature>
<proteinExistence type="inferred from homology"/>
<dbReference type="STRING" id="665467.SAMN02982931_00781"/>
<dbReference type="InterPro" id="IPR027304">
    <property type="entry name" value="Trigger_fact/SurA_dom_sf"/>
</dbReference>
<dbReference type="InterPro" id="IPR000297">
    <property type="entry name" value="PPIase_PpiC"/>
</dbReference>
<dbReference type="Gene3D" id="1.10.8.1040">
    <property type="match status" value="1"/>
</dbReference>
<dbReference type="Proteomes" id="UP000199071">
    <property type="component" value="Unassembled WGS sequence"/>
</dbReference>
<keyword evidence="8 11" id="KW-0413">Isomerase</keyword>
<dbReference type="PANTHER" id="PTHR47245">
    <property type="entry name" value="PEPTIDYLPROLYL ISOMERASE"/>
    <property type="match status" value="1"/>
</dbReference>
<evidence type="ECO:0000256" key="2">
    <source>
        <dbReference type="ARBA" id="ARBA00007656"/>
    </source>
</evidence>
<keyword evidence="9" id="KW-0732">Signal</keyword>
<dbReference type="PANTHER" id="PTHR47245:SF2">
    <property type="entry name" value="PEPTIDYL-PROLYL CIS-TRANS ISOMERASE HP_0175-RELATED"/>
    <property type="match status" value="1"/>
</dbReference>
<keyword evidence="12" id="KW-1185">Reference proteome</keyword>
<evidence type="ECO:0000256" key="7">
    <source>
        <dbReference type="ARBA" id="ARBA00031484"/>
    </source>
</evidence>
<dbReference type="SUPFAM" id="SSF54534">
    <property type="entry name" value="FKBP-like"/>
    <property type="match status" value="1"/>
</dbReference>
<comment type="catalytic activity">
    <reaction evidence="1">
        <text>[protein]-peptidylproline (omega=180) = [protein]-peptidylproline (omega=0)</text>
        <dbReference type="Rhea" id="RHEA:16237"/>
        <dbReference type="Rhea" id="RHEA-COMP:10747"/>
        <dbReference type="Rhea" id="RHEA-COMP:10748"/>
        <dbReference type="ChEBI" id="CHEBI:83833"/>
        <dbReference type="ChEBI" id="CHEBI:83834"/>
        <dbReference type="EC" id="5.2.1.8"/>
    </reaction>
</comment>
<dbReference type="InterPro" id="IPR023058">
    <property type="entry name" value="PPIase_PpiC_CS"/>
</dbReference>
<gene>
    <name evidence="11" type="ORF">SAMN02982931_00781</name>
</gene>
<dbReference type="SUPFAM" id="SSF109998">
    <property type="entry name" value="Triger factor/SurA peptide-binding domain-like"/>
    <property type="match status" value="1"/>
</dbReference>
<dbReference type="AlphaFoldDB" id="A0A1G6ALC1"/>
<evidence type="ECO:0000256" key="6">
    <source>
        <dbReference type="ARBA" id="ARBA00030642"/>
    </source>
</evidence>
<evidence type="ECO:0000313" key="12">
    <source>
        <dbReference type="Proteomes" id="UP000199071"/>
    </source>
</evidence>
<feature type="domain" description="PpiC" evidence="10">
    <location>
        <begin position="146"/>
        <end position="237"/>
    </location>
</feature>
<evidence type="ECO:0000256" key="8">
    <source>
        <dbReference type="PROSITE-ProRule" id="PRU00278"/>
    </source>
</evidence>
<dbReference type="EC" id="5.2.1.8" evidence="3"/>
<dbReference type="Pfam" id="PF13616">
    <property type="entry name" value="Rotamase_3"/>
    <property type="match status" value="1"/>
</dbReference>
<evidence type="ECO:0000259" key="10">
    <source>
        <dbReference type="PROSITE" id="PS50198"/>
    </source>
</evidence>
<reference evidence="11 12" key="1">
    <citation type="submission" date="2016-10" db="EMBL/GenBank/DDBJ databases">
        <authorList>
            <person name="de Groot N.N."/>
        </authorList>
    </citation>
    <scope>NUCLEOTIDE SEQUENCE [LARGE SCALE GENOMIC DNA]</scope>
    <source>
        <strain evidence="11 12">ATCC 35022</strain>
    </source>
</reference>
<evidence type="ECO:0000256" key="1">
    <source>
        <dbReference type="ARBA" id="ARBA00000971"/>
    </source>
</evidence>
<dbReference type="InterPro" id="IPR046357">
    <property type="entry name" value="PPIase_dom_sf"/>
</dbReference>
<dbReference type="Gene3D" id="3.10.50.40">
    <property type="match status" value="1"/>
</dbReference>
<accession>A0A1G6ALC1</accession>
<comment type="similarity">
    <text evidence="2">Belongs to the PpiC/parvulin rotamase family.</text>
</comment>
<dbReference type="EMBL" id="FMXQ01000001">
    <property type="protein sequence ID" value="SDB08923.1"/>
    <property type="molecule type" value="Genomic_DNA"/>
</dbReference>